<gene>
    <name evidence="1" type="ORF">DFH07DRAFT_777574</name>
</gene>
<protein>
    <submittedName>
        <fullName evidence="1">Uncharacterized protein</fullName>
    </submittedName>
</protein>
<keyword evidence="2" id="KW-1185">Reference proteome</keyword>
<evidence type="ECO:0000313" key="2">
    <source>
        <dbReference type="Proteomes" id="UP001215280"/>
    </source>
</evidence>
<reference evidence="1" key="1">
    <citation type="submission" date="2023-03" db="EMBL/GenBank/DDBJ databases">
        <title>Massive genome expansion in bonnet fungi (Mycena s.s.) driven by repeated elements and novel gene families across ecological guilds.</title>
        <authorList>
            <consortium name="Lawrence Berkeley National Laboratory"/>
            <person name="Harder C.B."/>
            <person name="Miyauchi S."/>
            <person name="Viragh M."/>
            <person name="Kuo A."/>
            <person name="Thoen E."/>
            <person name="Andreopoulos B."/>
            <person name="Lu D."/>
            <person name="Skrede I."/>
            <person name="Drula E."/>
            <person name="Henrissat B."/>
            <person name="Morin E."/>
            <person name="Kohler A."/>
            <person name="Barry K."/>
            <person name="LaButti K."/>
            <person name="Morin E."/>
            <person name="Salamov A."/>
            <person name="Lipzen A."/>
            <person name="Mereny Z."/>
            <person name="Hegedus B."/>
            <person name="Baldrian P."/>
            <person name="Stursova M."/>
            <person name="Weitz H."/>
            <person name="Taylor A."/>
            <person name="Grigoriev I.V."/>
            <person name="Nagy L.G."/>
            <person name="Martin F."/>
            <person name="Kauserud H."/>
        </authorList>
    </citation>
    <scope>NUCLEOTIDE SEQUENCE</scope>
    <source>
        <strain evidence="1">CBHHK188m</strain>
    </source>
</reference>
<dbReference type="EMBL" id="JARJLG010000115">
    <property type="protein sequence ID" value="KAJ7742951.1"/>
    <property type="molecule type" value="Genomic_DNA"/>
</dbReference>
<evidence type="ECO:0000313" key="1">
    <source>
        <dbReference type="EMBL" id="KAJ7742951.1"/>
    </source>
</evidence>
<organism evidence="1 2">
    <name type="scientific">Mycena maculata</name>
    <dbReference type="NCBI Taxonomy" id="230809"/>
    <lineage>
        <taxon>Eukaryota</taxon>
        <taxon>Fungi</taxon>
        <taxon>Dikarya</taxon>
        <taxon>Basidiomycota</taxon>
        <taxon>Agaricomycotina</taxon>
        <taxon>Agaricomycetes</taxon>
        <taxon>Agaricomycetidae</taxon>
        <taxon>Agaricales</taxon>
        <taxon>Marasmiineae</taxon>
        <taxon>Mycenaceae</taxon>
        <taxon>Mycena</taxon>
    </lineage>
</organism>
<dbReference type="AlphaFoldDB" id="A0AAD7N3J9"/>
<proteinExistence type="predicted"/>
<dbReference type="Proteomes" id="UP001215280">
    <property type="component" value="Unassembled WGS sequence"/>
</dbReference>
<sequence length="339" mass="38438">MPNLHILNIYVEGSAVAYHTKPDVSHITRRIGIMVPEEAIITMDQVIRPGHLRDLPGLKGCNLVQVFFIEALEITMGAYVLTPPYVVKHLLYRNLCRGLRSTVSPLLTWTKRICSNCKDHRLFLGTLPKYSLTMILRVFRNIDHHLEPLPQLLPTCHFSYLRMMKVNLLVLRCFDYPHDGHAIHIQGGLLGCIGLTAAREKTPKIEVRWTYPEHMVLLATVGFAAEQAPPETCLKGYGKNITLHSPNWSDFGWDSAHFDEHYNRQIMVSHTITQECLKCAAPVKVFCEDNIYQIKNWVDDNGHIGVELAPYTSCILALDHETYSIDLKVQFGVGTTVAI</sequence>
<name>A0AAD7N3J9_9AGAR</name>
<comment type="caution">
    <text evidence="1">The sequence shown here is derived from an EMBL/GenBank/DDBJ whole genome shotgun (WGS) entry which is preliminary data.</text>
</comment>
<accession>A0AAD7N3J9</accession>